<protein>
    <submittedName>
        <fullName evidence="1">Uncharacterized protein</fullName>
    </submittedName>
</protein>
<sequence length="62" mass="6880">MKEIEKGNKVAEWMQGNVKVEVYDGAYAGKSKEEIDKVLERISETISKIAHAAANEEIDIGD</sequence>
<accession>A0A1I0FEG5</accession>
<name>A0A1I0FEG5_9FIRM</name>
<dbReference type="RefSeq" id="WP_090445281.1">
    <property type="nucleotide sequence ID" value="NZ_FOHU01000014.1"/>
</dbReference>
<dbReference type="EMBL" id="FOHU01000014">
    <property type="protein sequence ID" value="SET56302.1"/>
    <property type="molecule type" value="Genomic_DNA"/>
</dbReference>
<dbReference type="STRING" id="426128.SAMN05660297_02777"/>
<gene>
    <name evidence="1" type="ORF">SAMN05660297_02777</name>
</gene>
<proteinExistence type="predicted"/>
<reference evidence="1 2" key="1">
    <citation type="submission" date="2016-10" db="EMBL/GenBank/DDBJ databases">
        <authorList>
            <person name="de Groot N.N."/>
        </authorList>
    </citation>
    <scope>NUCLEOTIDE SEQUENCE [LARGE SCALE GENOMIC DNA]</scope>
    <source>
        <strain evidence="1 2">DSM 18979</strain>
    </source>
</reference>
<evidence type="ECO:0000313" key="2">
    <source>
        <dbReference type="Proteomes" id="UP000199568"/>
    </source>
</evidence>
<evidence type="ECO:0000313" key="1">
    <source>
        <dbReference type="EMBL" id="SET56302.1"/>
    </source>
</evidence>
<dbReference type="OrthoDB" id="3035981at2"/>
<dbReference type="AlphaFoldDB" id="A0A1I0FEG5"/>
<keyword evidence="2" id="KW-1185">Reference proteome</keyword>
<dbReference type="Proteomes" id="UP000199568">
    <property type="component" value="Unassembled WGS sequence"/>
</dbReference>
<organism evidence="1 2">
    <name type="scientific">Natronincola peptidivorans</name>
    <dbReference type="NCBI Taxonomy" id="426128"/>
    <lineage>
        <taxon>Bacteria</taxon>
        <taxon>Bacillati</taxon>
        <taxon>Bacillota</taxon>
        <taxon>Clostridia</taxon>
        <taxon>Peptostreptococcales</taxon>
        <taxon>Natronincolaceae</taxon>
        <taxon>Natronincola</taxon>
    </lineage>
</organism>